<protein>
    <recommendedName>
        <fullName evidence="2">JmjC domain-containing protein</fullName>
    </recommendedName>
</protein>
<dbReference type="InterPro" id="IPR041667">
    <property type="entry name" value="Cupin_8"/>
</dbReference>
<dbReference type="PROSITE" id="PS51184">
    <property type="entry name" value="JMJC"/>
    <property type="match status" value="1"/>
</dbReference>
<keyword evidence="4" id="KW-1185">Reference proteome</keyword>
<comment type="caution">
    <text evidence="3">The sequence shown here is derived from an EMBL/GenBank/DDBJ whole genome shotgun (WGS) entry which is preliminary data.</text>
</comment>
<dbReference type="InterPro" id="IPR003347">
    <property type="entry name" value="JmjC_dom"/>
</dbReference>
<name>A0A9D5A4G3_PEA</name>
<evidence type="ECO:0000313" key="4">
    <source>
        <dbReference type="Proteomes" id="UP001058974"/>
    </source>
</evidence>
<organism evidence="3 4">
    <name type="scientific">Pisum sativum</name>
    <name type="common">Garden pea</name>
    <name type="synonym">Lathyrus oleraceus</name>
    <dbReference type="NCBI Taxonomy" id="3888"/>
    <lineage>
        <taxon>Eukaryota</taxon>
        <taxon>Viridiplantae</taxon>
        <taxon>Streptophyta</taxon>
        <taxon>Embryophyta</taxon>
        <taxon>Tracheophyta</taxon>
        <taxon>Spermatophyta</taxon>
        <taxon>Magnoliopsida</taxon>
        <taxon>eudicotyledons</taxon>
        <taxon>Gunneridae</taxon>
        <taxon>Pentapetalae</taxon>
        <taxon>rosids</taxon>
        <taxon>fabids</taxon>
        <taxon>Fabales</taxon>
        <taxon>Fabaceae</taxon>
        <taxon>Papilionoideae</taxon>
        <taxon>50 kb inversion clade</taxon>
        <taxon>NPAAA clade</taxon>
        <taxon>Hologalegina</taxon>
        <taxon>IRL clade</taxon>
        <taxon>Fabeae</taxon>
        <taxon>Lathyrus</taxon>
    </lineage>
</organism>
<evidence type="ECO:0000256" key="1">
    <source>
        <dbReference type="ARBA" id="ARBA00006801"/>
    </source>
</evidence>
<feature type="domain" description="JmjC" evidence="2">
    <location>
        <begin position="132"/>
        <end position="303"/>
    </location>
</feature>
<dbReference type="EMBL" id="JAMSHJ010000006">
    <property type="protein sequence ID" value="KAI5395094.1"/>
    <property type="molecule type" value="Genomic_DNA"/>
</dbReference>
<dbReference type="Pfam" id="PF13621">
    <property type="entry name" value="Cupin_8"/>
    <property type="match status" value="1"/>
</dbReference>
<gene>
    <name evidence="3" type="ORF">KIW84_061630</name>
</gene>
<dbReference type="SUPFAM" id="SSF51197">
    <property type="entry name" value="Clavaminate synthase-like"/>
    <property type="match status" value="1"/>
</dbReference>
<dbReference type="PANTHER" id="PTHR12461:SF102">
    <property type="entry name" value="LYSINE-SPECIFIC DEMETHYLASE JMJ31"/>
    <property type="match status" value="1"/>
</dbReference>
<dbReference type="Proteomes" id="UP001058974">
    <property type="component" value="Chromosome 6"/>
</dbReference>
<sequence length="329" mass="37993">MEECIQIRRYEELHTAKEFESLIEAQNVPAVLCGCIKNWRAFSLWNPRNGGLDYLQERVGSAMVEAMVSSSAPIFYGDLGSHERVPLPFSMFLDLCKKRIHMQTEQQHQHLDDDHSVASQTDHTQHDYLSLEDVPEQIYLAQVPIMNRDREEKVQLGTLREDIQLPPILGAKELSSINLWMNNAQSRSSTHYDPLHNLLCIVSGRKQVVLWPPSASPSLYPMPIYGEASNHSLVALENPDYSIYPRAECSMEFAQKVVLEAGDALFIPEGWFHQVDSDDLTIAINLWWRSNTMSCMLEHMDAYYLRRILRRLIDKEMDRINNCLSWGWE</sequence>
<reference evidence="3 4" key="1">
    <citation type="journal article" date="2022" name="Nat. Genet.">
        <title>Improved pea reference genome and pan-genome highlight genomic features and evolutionary characteristics.</title>
        <authorList>
            <person name="Yang T."/>
            <person name="Liu R."/>
            <person name="Luo Y."/>
            <person name="Hu S."/>
            <person name="Wang D."/>
            <person name="Wang C."/>
            <person name="Pandey M.K."/>
            <person name="Ge S."/>
            <person name="Xu Q."/>
            <person name="Li N."/>
            <person name="Li G."/>
            <person name="Huang Y."/>
            <person name="Saxena R.K."/>
            <person name="Ji Y."/>
            <person name="Li M."/>
            <person name="Yan X."/>
            <person name="He Y."/>
            <person name="Liu Y."/>
            <person name="Wang X."/>
            <person name="Xiang C."/>
            <person name="Varshney R.K."/>
            <person name="Ding H."/>
            <person name="Gao S."/>
            <person name="Zong X."/>
        </authorList>
    </citation>
    <scope>NUCLEOTIDE SEQUENCE [LARGE SCALE GENOMIC DNA]</scope>
    <source>
        <strain evidence="3 4">cv. Zhongwan 6</strain>
    </source>
</reference>
<evidence type="ECO:0000313" key="3">
    <source>
        <dbReference type="EMBL" id="KAI5395094.1"/>
    </source>
</evidence>
<proteinExistence type="inferred from homology"/>
<comment type="similarity">
    <text evidence="1">Belongs to the JARID1 histone demethylase family.</text>
</comment>
<dbReference type="PANTHER" id="PTHR12461">
    <property type="entry name" value="HYPOXIA-INDUCIBLE FACTOR 1 ALPHA INHIBITOR-RELATED"/>
    <property type="match status" value="1"/>
</dbReference>
<dbReference type="AlphaFoldDB" id="A0A9D5A4G3"/>
<dbReference type="Gene3D" id="2.60.120.650">
    <property type="entry name" value="Cupin"/>
    <property type="match status" value="1"/>
</dbReference>
<dbReference type="FunFam" id="2.60.120.650:FF:000053">
    <property type="entry name" value="2-oxoglutarate (2OG) and Fe(II)-dependent oxygenase superfamily protein"/>
    <property type="match status" value="1"/>
</dbReference>
<accession>A0A9D5A4G3</accession>
<evidence type="ECO:0000259" key="2">
    <source>
        <dbReference type="PROSITE" id="PS51184"/>
    </source>
</evidence>
<dbReference type="Gramene" id="Psat06G0163000-T3">
    <property type="protein sequence ID" value="KAI5395094.1"/>
    <property type="gene ID" value="KIW84_061630"/>
</dbReference>
<dbReference type="SMART" id="SM00558">
    <property type="entry name" value="JmjC"/>
    <property type="match status" value="1"/>
</dbReference>